<feature type="binding site" evidence="1">
    <location>
        <position position="13"/>
    </location>
    <ligand>
        <name>Mg(2+)</name>
        <dbReference type="ChEBI" id="CHEBI:18420"/>
    </ligand>
</feature>
<keyword evidence="1" id="KW-0704">Schiff base</keyword>
<comment type="catalytic activity">
    <reaction evidence="1">
        <text>phosphonoacetaldehyde + H2O = acetaldehyde + phosphate + H(+)</text>
        <dbReference type="Rhea" id="RHEA:18905"/>
        <dbReference type="ChEBI" id="CHEBI:15343"/>
        <dbReference type="ChEBI" id="CHEBI:15377"/>
        <dbReference type="ChEBI" id="CHEBI:15378"/>
        <dbReference type="ChEBI" id="CHEBI:43474"/>
        <dbReference type="ChEBI" id="CHEBI:58383"/>
        <dbReference type="EC" id="3.11.1.1"/>
    </reaction>
</comment>
<dbReference type="InterPro" id="IPR050155">
    <property type="entry name" value="HAD-like_hydrolase_sf"/>
</dbReference>
<feature type="binding site" evidence="1">
    <location>
        <position position="185"/>
    </location>
    <ligand>
        <name>Mg(2+)</name>
        <dbReference type="ChEBI" id="CHEBI:18420"/>
    </ligand>
</feature>
<dbReference type="SFLD" id="SFLDS00003">
    <property type="entry name" value="Haloacid_Dehalogenase"/>
    <property type="match status" value="1"/>
</dbReference>
<dbReference type="SFLD" id="SFLDG01129">
    <property type="entry name" value="C1.5:_HAD__Beta-PGM__Phosphata"/>
    <property type="match status" value="1"/>
</dbReference>
<evidence type="ECO:0000313" key="2">
    <source>
        <dbReference type="EMBL" id="SDE09229.1"/>
    </source>
</evidence>
<dbReference type="EC" id="3.11.1.1" evidence="1"/>
<dbReference type="Pfam" id="PF00702">
    <property type="entry name" value="Hydrolase"/>
    <property type="match status" value="1"/>
</dbReference>
<dbReference type="RefSeq" id="WP_091792396.1">
    <property type="nucleotide sequence ID" value="NZ_FNAF01000018.1"/>
</dbReference>
<dbReference type="EMBL" id="FNAF01000018">
    <property type="protein sequence ID" value="SDE09229.1"/>
    <property type="molecule type" value="Genomic_DNA"/>
</dbReference>
<protein>
    <recommendedName>
        <fullName evidence="1">Phosphonoacetaldehyde hydrolase</fullName>
        <shortName evidence="1">Phosphonatase</shortName>
        <ecNumber evidence="1">3.11.1.1</ecNumber>
    </recommendedName>
    <alternativeName>
        <fullName evidence="1">Phosphonoacetaldehyde phosphonohydrolase</fullName>
    </alternativeName>
</protein>
<dbReference type="NCBIfam" id="TIGR01422">
    <property type="entry name" value="phosphonatase"/>
    <property type="match status" value="1"/>
</dbReference>
<comment type="subunit">
    <text evidence="1">Homodimer.</text>
</comment>
<comment type="function">
    <text evidence="1">Involved in phosphonate degradation.</text>
</comment>
<dbReference type="InterPro" id="IPR023198">
    <property type="entry name" value="PGP-like_dom2"/>
</dbReference>
<dbReference type="STRING" id="2741.SAMN04489866_11812"/>
<dbReference type="SFLD" id="SFLDG01135">
    <property type="entry name" value="C1.5.6:_HAD__Beta-PGM__Phospha"/>
    <property type="match status" value="1"/>
</dbReference>
<accession>A0A1G7A321</accession>
<keyword evidence="1" id="KW-0460">Magnesium</keyword>
<gene>
    <name evidence="1" type="primary">phnX</name>
    <name evidence="2" type="ORF">SAMN04489866_11812</name>
</gene>
<sequence length="265" mass="27987">MSKKIQMVVLDWAGTTVDYGSLAPLDTMTAIFEAEGLSLAPHEINAYMGMAKRDHIACLLTKAPGADQWLAKTGRPASEGDIDALYGAFESQIEPAILGHARLIDGVAEMTAALRARGLAVASTTGYTRAMIEALLPIAKDQGYAPDCVVTGDDVNSSRPAPFMIYECMRQLNIYPADRVVKVGDTVLDIGEGKNAGALAIGVLEGSNLIGLSQATFEGLSEARQEALCNAAREKYIAAGADMVIQRIADLPAAIDALNAQMGSR</sequence>
<dbReference type="OrthoDB" id="5504491at2"/>
<dbReference type="InterPro" id="IPR023214">
    <property type="entry name" value="HAD_sf"/>
</dbReference>
<comment type="similarity">
    <text evidence="1">Belongs to the HAD-like hydrolase superfamily. PhnX family.</text>
</comment>
<dbReference type="GO" id="GO:0000287">
    <property type="term" value="F:magnesium ion binding"/>
    <property type="evidence" value="ECO:0007669"/>
    <property type="project" value="UniProtKB-UniRule"/>
</dbReference>
<feature type="active site" description="Schiff-base intermediate with substrate" evidence="1">
    <location>
        <position position="52"/>
    </location>
</feature>
<name>A0A1G7A321_PEPNI</name>
<proteinExistence type="inferred from homology"/>
<dbReference type="PANTHER" id="PTHR43434">
    <property type="entry name" value="PHOSPHOGLYCOLATE PHOSPHATASE"/>
    <property type="match status" value="1"/>
</dbReference>
<dbReference type="GO" id="GO:0019700">
    <property type="term" value="P:organic phosphonate catabolic process"/>
    <property type="evidence" value="ECO:0007669"/>
    <property type="project" value="InterPro"/>
</dbReference>
<dbReference type="GO" id="GO:0050194">
    <property type="term" value="F:phosphonoacetaldehyde hydrolase activity"/>
    <property type="evidence" value="ECO:0007669"/>
    <property type="project" value="UniProtKB-UniRule"/>
</dbReference>
<organism evidence="2 3">
    <name type="scientific">Peptococcus niger</name>
    <dbReference type="NCBI Taxonomy" id="2741"/>
    <lineage>
        <taxon>Bacteria</taxon>
        <taxon>Bacillati</taxon>
        <taxon>Bacillota</taxon>
        <taxon>Clostridia</taxon>
        <taxon>Eubacteriales</taxon>
        <taxon>Peptococcaceae</taxon>
        <taxon>Peptococcus</taxon>
    </lineage>
</organism>
<dbReference type="Gene3D" id="1.10.150.240">
    <property type="entry name" value="Putative phosphatase, domain 2"/>
    <property type="match status" value="1"/>
</dbReference>
<dbReference type="SUPFAM" id="SSF56784">
    <property type="entry name" value="HAD-like"/>
    <property type="match status" value="1"/>
</dbReference>
<dbReference type="PANTHER" id="PTHR43434:SF19">
    <property type="entry name" value="PHOSPHONOACETALDEHYDE HYDROLASE"/>
    <property type="match status" value="1"/>
</dbReference>
<reference evidence="2 3" key="1">
    <citation type="submission" date="2016-10" db="EMBL/GenBank/DDBJ databases">
        <authorList>
            <person name="de Groot N.N."/>
        </authorList>
    </citation>
    <scope>NUCLEOTIDE SEQUENCE [LARGE SCALE GENOMIC DNA]</scope>
    <source>
        <strain evidence="2 3">DSM 20475</strain>
    </source>
</reference>
<dbReference type="GO" id="GO:0008967">
    <property type="term" value="F:phosphoglycolate phosphatase activity"/>
    <property type="evidence" value="ECO:0007669"/>
    <property type="project" value="TreeGrafter"/>
</dbReference>
<feature type="active site" description="Nucleophile" evidence="1">
    <location>
        <position position="11"/>
    </location>
</feature>
<dbReference type="Gene3D" id="3.40.50.1000">
    <property type="entry name" value="HAD superfamily/HAD-like"/>
    <property type="match status" value="1"/>
</dbReference>
<keyword evidence="1" id="KW-0479">Metal-binding</keyword>
<dbReference type="HAMAP" id="MF_01375">
    <property type="entry name" value="PhnX"/>
    <property type="match status" value="1"/>
</dbReference>
<keyword evidence="1 2" id="KW-0378">Hydrolase</keyword>
<dbReference type="InterPro" id="IPR036412">
    <property type="entry name" value="HAD-like_sf"/>
</dbReference>
<dbReference type="GO" id="GO:0005829">
    <property type="term" value="C:cytosol"/>
    <property type="evidence" value="ECO:0007669"/>
    <property type="project" value="TreeGrafter"/>
</dbReference>
<dbReference type="AlphaFoldDB" id="A0A1G7A321"/>
<evidence type="ECO:0000256" key="1">
    <source>
        <dbReference type="HAMAP-Rule" id="MF_01375"/>
    </source>
</evidence>
<keyword evidence="3" id="KW-1185">Reference proteome</keyword>
<comment type="cofactor">
    <cofactor evidence="1">
        <name>Mg(2+)</name>
        <dbReference type="ChEBI" id="CHEBI:18420"/>
    </cofactor>
    <text evidence="1">Binds 1 Mg(2+) ion per subunit.</text>
</comment>
<dbReference type="InterPro" id="IPR006323">
    <property type="entry name" value="Phosphonoacetald_hydro"/>
</dbReference>
<evidence type="ECO:0000313" key="3">
    <source>
        <dbReference type="Proteomes" id="UP000198995"/>
    </source>
</evidence>
<feature type="binding site" evidence="1">
    <location>
        <position position="11"/>
    </location>
    <ligand>
        <name>Mg(2+)</name>
        <dbReference type="ChEBI" id="CHEBI:18420"/>
    </ligand>
</feature>
<dbReference type="GO" id="GO:0006281">
    <property type="term" value="P:DNA repair"/>
    <property type="evidence" value="ECO:0007669"/>
    <property type="project" value="TreeGrafter"/>
</dbReference>
<dbReference type="Proteomes" id="UP000198995">
    <property type="component" value="Unassembled WGS sequence"/>
</dbReference>